<dbReference type="KEGG" id="lbt:AYR52_08180"/>
<dbReference type="InterPro" id="IPR032816">
    <property type="entry name" value="VTT_dom"/>
</dbReference>
<dbReference type="PANTHER" id="PTHR30353:SF0">
    <property type="entry name" value="TRANSMEMBRANE PROTEIN"/>
    <property type="match status" value="1"/>
</dbReference>
<evidence type="ECO:0000256" key="6">
    <source>
        <dbReference type="ARBA" id="ARBA00023136"/>
    </source>
</evidence>
<evidence type="ECO:0000256" key="5">
    <source>
        <dbReference type="ARBA" id="ARBA00022989"/>
    </source>
</evidence>
<dbReference type="GeneID" id="42981764"/>
<gene>
    <name evidence="8" type="ORF">AYR53_05810</name>
</gene>
<evidence type="ECO:0000256" key="7">
    <source>
        <dbReference type="RuleBase" id="RU367016"/>
    </source>
</evidence>
<comment type="similarity">
    <text evidence="2 7">Belongs to the DedA family.</text>
</comment>
<dbReference type="InterPro" id="IPR032818">
    <property type="entry name" value="DedA-like"/>
</dbReference>
<keyword evidence="5 7" id="KW-1133">Transmembrane helix</keyword>
<keyword evidence="9" id="KW-1185">Reference proteome</keyword>
<organism evidence="8 9">
    <name type="scientific">Loigolactobacillus backii</name>
    <dbReference type="NCBI Taxonomy" id="375175"/>
    <lineage>
        <taxon>Bacteria</taxon>
        <taxon>Bacillati</taxon>
        <taxon>Bacillota</taxon>
        <taxon>Bacilli</taxon>
        <taxon>Lactobacillales</taxon>
        <taxon>Lactobacillaceae</taxon>
        <taxon>Loigolactobacillus</taxon>
    </lineage>
</organism>
<evidence type="ECO:0000256" key="1">
    <source>
        <dbReference type="ARBA" id="ARBA00004651"/>
    </source>
</evidence>
<evidence type="ECO:0000313" key="8">
    <source>
        <dbReference type="EMBL" id="ANK62339.1"/>
    </source>
</evidence>
<protein>
    <submittedName>
        <fullName evidence="8">Cytochrome O ubiquinol oxidase</fullName>
    </submittedName>
</protein>
<feature type="transmembrane region" description="Helical" evidence="7">
    <location>
        <begin position="125"/>
        <end position="144"/>
    </location>
</feature>
<dbReference type="STRING" id="375175.AYR53_05810"/>
<dbReference type="Proteomes" id="UP000078582">
    <property type="component" value="Chromosome"/>
</dbReference>
<sequence>MVHTLIYGLTHLESVLLPLFQYFGHYSYAILFLMIFIETGLVIFPFLPGESVIFISSTLAARNGFFLDMQLLFLTFFFAALIGDTVNFEIGRHLGRLRFIKRHIKDDQLEHASAFFIRHGGKTVIFGRFVPMIRTFIPLIAGIFKMSYRRFILYNFLGVLIWVSSGSLLGYYFGSLPLVQNHFSLILLSVVIVALIPGCTIGIYNLIKKHHIKKMDD</sequence>
<keyword evidence="4 7" id="KW-0812">Transmembrane</keyword>
<name>A0A192H0L7_9LACO</name>
<reference evidence="8 9" key="1">
    <citation type="submission" date="2016-03" db="EMBL/GenBank/DDBJ databases">
        <title>Pediococcus and Lactobacillus from brewery environment - whole genome sequencing and assembly.</title>
        <authorList>
            <person name="Behr J."/>
            <person name="Geissler A.J."/>
            <person name="Vogel R.F."/>
        </authorList>
    </citation>
    <scope>NUCLEOTIDE SEQUENCE [LARGE SCALE GENOMIC DNA]</scope>
    <source>
        <strain evidence="8 9">TMW 1.1989</strain>
    </source>
</reference>
<feature type="transmembrane region" description="Helical" evidence="7">
    <location>
        <begin position="26"/>
        <end position="47"/>
    </location>
</feature>
<dbReference type="GO" id="GO:0005886">
    <property type="term" value="C:plasma membrane"/>
    <property type="evidence" value="ECO:0007669"/>
    <property type="project" value="UniProtKB-SubCell"/>
</dbReference>
<keyword evidence="3 7" id="KW-1003">Cell membrane</keyword>
<feature type="transmembrane region" description="Helical" evidence="7">
    <location>
        <begin position="59"/>
        <end position="82"/>
    </location>
</feature>
<dbReference type="OrthoDB" id="9813426at2"/>
<dbReference type="EMBL" id="CP014873">
    <property type="protein sequence ID" value="ANK62339.1"/>
    <property type="molecule type" value="Genomic_DNA"/>
</dbReference>
<evidence type="ECO:0000256" key="4">
    <source>
        <dbReference type="ARBA" id="ARBA00022692"/>
    </source>
</evidence>
<accession>A0A192H0L7</accession>
<evidence type="ECO:0000256" key="3">
    <source>
        <dbReference type="ARBA" id="ARBA00022475"/>
    </source>
</evidence>
<evidence type="ECO:0000256" key="2">
    <source>
        <dbReference type="ARBA" id="ARBA00010792"/>
    </source>
</evidence>
<evidence type="ECO:0000313" key="9">
    <source>
        <dbReference type="Proteomes" id="UP000078582"/>
    </source>
</evidence>
<dbReference type="PANTHER" id="PTHR30353">
    <property type="entry name" value="INNER MEMBRANE PROTEIN DEDA-RELATED"/>
    <property type="match status" value="1"/>
</dbReference>
<comment type="subcellular location">
    <subcellularLocation>
        <location evidence="1 7">Cell membrane</location>
        <topology evidence="1 7">Multi-pass membrane protein</topology>
    </subcellularLocation>
</comment>
<proteinExistence type="inferred from homology"/>
<keyword evidence="6 7" id="KW-0472">Membrane</keyword>
<dbReference type="Pfam" id="PF09335">
    <property type="entry name" value="VTT_dom"/>
    <property type="match status" value="1"/>
</dbReference>
<dbReference type="RefSeq" id="WP_068225541.1">
    <property type="nucleotide sequence ID" value="NZ_CP014623.1"/>
</dbReference>
<feature type="transmembrane region" description="Helical" evidence="7">
    <location>
        <begin position="151"/>
        <end position="173"/>
    </location>
</feature>
<dbReference type="AlphaFoldDB" id="A0A192H0L7"/>
<feature type="transmembrane region" description="Helical" evidence="7">
    <location>
        <begin position="185"/>
        <end position="207"/>
    </location>
</feature>